<organism evidence="4 5">
    <name type="scientific">Athelia psychrophila</name>
    <dbReference type="NCBI Taxonomy" id="1759441"/>
    <lineage>
        <taxon>Eukaryota</taxon>
        <taxon>Fungi</taxon>
        <taxon>Dikarya</taxon>
        <taxon>Basidiomycota</taxon>
        <taxon>Agaricomycotina</taxon>
        <taxon>Agaricomycetes</taxon>
        <taxon>Agaricomycetidae</taxon>
        <taxon>Atheliales</taxon>
        <taxon>Atheliaceae</taxon>
        <taxon>Athelia</taxon>
    </lineage>
</organism>
<evidence type="ECO:0000313" key="5">
    <source>
        <dbReference type="Proteomes" id="UP000076532"/>
    </source>
</evidence>
<keyword evidence="2" id="KW-1133">Transmembrane helix</keyword>
<feature type="compositionally biased region" description="Basic and acidic residues" evidence="1">
    <location>
        <begin position="167"/>
        <end position="179"/>
    </location>
</feature>
<feature type="chain" id="PRO_5007873436" evidence="3">
    <location>
        <begin position="18"/>
        <end position="650"/>
    </location>
</feature>
<evidence type="ECO:0000256" key="1">
    <source>
        <dbReference type="SAM" id="MobiDB-lite"/>
    </source>
</evidence>
<feature type="transmembrane region" description="Helical" evidence="2">
    <location>
        <begin position="403"/>
        <end position="425"/>
    </location>
</feature>
<feature type="signal peptide" evidence="3">
    <location>
        <begin position="1"/>
        <end position="17"/>
    </location>
</feature>
<feature type="transmembrane region" description="Helical" evidence="2">
    <location>
        <begin position="603"/>
        <end position="625"/>
    </location>
</feature>
<dbReference type="OrthoDB" id="3061561at2759"/>
<dbReference type="AlphaFoldDB" id="A0A166FJI6"/>
<dbReference type="PANTHER" id="PTHR35043:SF7">
    <property type="entry name" value="TRANSCRIPTION FACTOR DOMAIN-CONTAINING PROTEIN"/>
    <property type="match status" value="1"/>
</dbReference>
<keyword evidence="2" id="KW-0812">Transmembrane</keyword>
<name>A0A166FJI6_9AGAM</name>
<accession>A0A166FJI6</accession>
<gene>
    <name evidence="4" type="ORF">FIBSPDRAFT_1047166</name>
</gene>
<feature type="transmembrane region" description="Helical" evidence="2">
    <location>
        <begin position="539"/>
        <end position="562"/>
    </location>
</feature>
<keyword evidence="2" id="KW-0472">Membrane</keyword>
<dbReference type="PANTHER" id="PTHR35043">
    <property type="entry name" value="TRANSCRIPTION FACTOR DOMAIN-CONTAINING PROTEIN"/>
    <property type="match status" value="1"/>
</dbReference>
<evidence type="ECO:0000256" key="2">
    <source>
        <dbReference type="SAM" id="Phobius"/>
    </source>
</evidence>
<protein>
    <submittedName>
        <fullName evidence="4">Uncharacterized protein</fullName>
    </submittedName>
</protein>
<proteinExistence type="predicted"/>
<feature type="transmembrane region" description="Helical" evidence="2">
    <location>
        <begin position="568"/>
        <end position="591"/>
    </location>
</feature>
<evidence type="ECO:0000313" key="4">
    <source>
        <dbReference type="EMBL" id="KZP16873.1"/>
    </source>
</evidence>
<keyword evidence="3" id="KW-0732">Signal</keyword>
<sequence>MLLLLLVYHLFQEGANALPITCTDAADSGTPSACLDIRHCRQIADIVIGCLATVFACTWVSLHNNVPPPDWSTRKKWWDRIGLAVIALVLPEVIVVMAVTEFLQNVQISKGIENAYCAYRASLSATPTQMERHESLQSDLEATEIAILPASAASTTGIHVDERSLQAEVHSSLKDESKQPESGATGIAVSPADIAPPPAISADEPSLWTKLRRFVGHESEHPKPEATVIVGSPAAVAPPPAIPADKRQRVFLRSTDEYMRVFFRNADKRERVFVRIMDERTPIFLRDPDGRRWAFVRSPDESPLAYLRALWTCLHALLIKWHARFVYSFFVQMGGFYLDDQGESIGPLSGEDMAILVRHGYVLPPAEDIEDKSNGDWFSKSVALLQTFWFLAQCIARRAQHLFITQLEVVTLSYCAINLMIYAFWWHKPLNVDRPIHIIIDITPFAPKDQAELRRKRDQRVPIWQEIGRQLAITGPNTANERAVGTAGDAAVSGPQSPCTPGATFQQEPVLAQEQEPALERRGVIPHLKRPIYTKKTGGYMIFYPVGVVFGALHFVALSYPFPSHTQRVLWCVCCVALFFTPALAPGFKANMMKAKSPAEKHCILLTAVIFVLLYIFARVTTMVISCTTLGSLPPSATDTVQWTRFIPHF</sequence>
<feature type="region of interest" description="Disordered" evidence="1">
    <location>
        <begin position="167"/>
        <end position="203"/>
    </location>
</feature>
<evidence type="ECO:0000256" key="3">
    <source>
        <dbReference type="SAM" id="SignalP"/>
    </source>
</evidence>
<reference evidence="4 5" key="1">
    <citation type="journal article" date="2016" name="Mol. Biol. Evol.">
        <title>Comparative Genomics of Early-Diverging Mushroom-Forming Fungi Provides Insights into the Origins of Lignocellulose Decay Capabilities.</title>
        <authorList>
            <person name="Nagy L.G."/>
            <person name="Riley R."/>
            <person name="Tritt A."/>
            <person name="Adam C."/>
            <person name="Daum C."/>
            <person name="Floudas D."/>
            <person name="Sun H."/>
            <person name="Yadav J.S."/>
            <person name="Pangilinan J."/>
            <person name="Larsson K.H."/>
            <person name="Matsuura K."/>
            <person name="Barry K."/>
            <person name="Labutti K."/>
            <person name="Kuo R."/>
            <person name="Ohm R.A."/>
            <person name="Bhattacharya S.S."/>
            <person name="Shirouzu T."/>
            <person name="Yoshinaga Y."/>
            <person name="Martin F.M."/>
            <person name="Grigoriev I.V."/>
            <person name="Hibbett D.S."/>
        </authorList>
    </citation>
    <scope>NUCLEOTIDE SEQUENCE [LARGE SCALE GENOMIC DNA]</scope>
    <source>
        <strain evidence="4 5">CBS 109695</strain>
    </source>
</reference>
<dbReference type="Proteomes" id="UP000076532">
    <property type="component" value="Unassembled WGS sequence"/>
</dbReference>
<dbReference type="EMBL" id="KV417588">
    <property type="protein sequence ID" value="KZP16873.1"/>
    <property type="molecule type" value="Genomic_DNA"/>
</dbReference>
<keyword evidence="5" id="KW-1185">Reference proteome</keyword>